<feature type="transmembrane region" description="Helical" evidence="8">
    <location>
        <begin position="411"/>
        <end position="437"/>
    </location>
</feature>
<evidence type="ECO:0000256" key="4">
    <source>
        <dbReference type="ARBA" id="ARBA00022692"/>
    </source>
</evidence>
<keyword evidence="5 8" id="KW-1133">Transmembrane helix</keyword>
<protein>
    <submittedName>
        <fullName evidence="13">Uncharacterized protein</fullName>
    </submittedName>
</protein>
<dbReference type="VEuPathDB" id="FungiDB:QG37_05066"/>
<evidence type="ECO:0000313" key="12">
    <source>
        <dbReference type="EMBL" id="KAK8442481.1"/>
    </source>
</evidence>
<dbReference type="AlphaFoldDB" id="A0A2H0ZL64"/>
<reference evidence="12" key="4">
    <citation type="submission" date="2024-03" db="EMBL/GenBank/DDBJ databases">
        <title>Improved genome assembly of Candida auris strain B8441 and annotation of B11205.</title>
        <authorList>
            <person name="Cauldron N.C."/>
            <person name="Shea T."/>
            <person name="Cuomo C.A."/>
        </authorList>
    </citation>
    <scope>NUCLEOTIDE SEQUENCE</scope>
    <source>
        <strain evidence="12">B8441</strain>
    </source>
</reference>
<organism evidence="13">
    <name type="scientific">Candidozyma auris</name>
    <name type="common">Yeast</name>
    <name type="synonym">Candida auris</name>
    <dbReference type="NCBI Taxonomy" id="498019"/>
    <lineage>
        <taxon>Eukaryota</taxon>
        <taxon>Fungi</taxon>
        <taxon>Dikarya</taxon>
        <taxon>Ascomycota</taxon>
        <taxon>Saccharomycotina</taxon>
        <taxon>Pichiomycetes</taxon>
        <taxon>Metschnikowiaceae</taxon>
        <taxon>Candidozyma</taxon>
    </lineage>
</organism>
<feature type="transmembrane region" description="Helical" evidence="8">
    <location>
        <begin position="511"/>
        <end position="536"/>
    </location>
</feature>
<dbReference type="VEuPathDB" id="FungiDB:CJJ09_001147"/>
<evidence type="ECO:0000259" key="10">
    <source>
        <dbReference type="Pfam" id="PF07662"/>
    </source>
</evidence>
<feature type="domain" description="Nucleoside transporter/FeoB GTPase Gate" evidence="11">
    <location>
        <begin position="251"/>
        <end position="348"/>
    </location>
</feature>
<dbReference type="GO" id="GO:0005337">
    <property type="term" value="F:nucleoside transmembrane transporter activity"/>
    <property type="evidence" value="ECO:0007669"/>
    <property type="project" value="InterPro"/>
</dbReference>
<keyword evidence="4 8" id="KW-0812">Transmembrane</keyword>
<feature type="transmembrane region" description="Helical" evidence="8">
    <location>
        <begin position="329"/>
        <end position="348"/>
    </location>
</feature>
<feature type="transmembrane region" description="Helical" evidence="8">
    <location>
        <begin position="548"/>
        <end position="570"/>
    </location>
</feature>
<keyword evidence="6 8" id="KW-0472">Membrane</keyword>
<dbReference type="PANTHER" id="PTHR10590">
    <property type="entry name" value="SODIUM/NUCLEOSIDE COTRANSPORTER"/>
    <property type="match status" value="1"/>
</dbReference>
<dbReference type="InterPro" id="IPR002668">
    <property type="entry name" value="CNT_N_dom"/>
</dbReference>
<name>A0A2H0ZL64_CANAR</name>
<dbReference type="InterPro" id="IPR011657">
    <property type="entry name" value="CNT_C_dom"/>
</dbReference>
<reference evidence="13" key="2">
    <citation type="submission" date="2017-11" db="EMBL/GenBank/DDBJ databases">
        <title>Candida auris genome assembly and annotation.</title>
        <authorList>
            <person name="Munoz J.F."/>
            <person name="Gade L.G."/>
            <person name="Chow N.A."/>
            <person name="Litvintseva A.P."/>
            <person name="Loparev V.N."/>
            <person name="Cuomo C.A."/>
        </authorList>
    </citation>
    <scope>NUCLEOTIDE SEQUENCE</scope>
    <source>
        <strain evidence="13">B8441</strain>
    </source>
</reference>
<comment type="subcellular location">
    <subcellularLocation>
        <location evidence="1">Cell membrane</location>
        <topology evidence="1">Multi-pass membrane protein</topology>
    </subcellularLocation>
</comment>
<evidence type="ECO:0000256" key="5">
    <source>
        <dbReference type="ARBA" id="ARBA00022989"/>
    </source>
</evidence>
<feature type="transmembrane region" description="Helical" evidence="8">
    <location>
        <begin position="249"/>
        <end position="272"/>
    </location>
</feature>
<feature type="compositionally biased region" description="Basic and acidic residues" evidence="7">
    <location>
        <begin position="8"/>
        <end position="30"/>
    </location>
</feature>
<dbReference type="Pfam" id="PF07670">
    <property type="entry name" value="Gate"/>
    <property type="match status" value="1"/>
</dbReference>
<reference evidence="13 14" key="1">
    <citation type="journal article" date="2017" name="Clin. Infect. Dis.">
        <title>Simultaneous emergence of multidrug-resistant Candida auris on 3 continents confirmed by whole-genome sequencing and epidemiological analyses.</title>
        <authorList>
            <person name="Lockhart S.R."/>
            <person name="Etienne K.A."/>
            <person name="Vallabhaneni S."/>
            <person name="Farooqi J."/>
            <person name="Chowdhary A."/>
            <person name="Govender N.P."/>
            <person name="Colombo A.L."/>
            <person name="Calvo B."/>
            <person name="Cuomo C.A."/>
            <person name="Desjardins C.A."/>
            <person name="Berkow E.L."/>
            <person name="Castanheira M."/>
            <person name="Magobo R.E."/>
            <person name="Jabeen K."/>
            <person name="Asghar R.J."/>
            <person name="Meis J.F."/>
            <person name="Jackson B."/>
            <person name="Chiller T."/>
            <person name="Litvintseva A.P."/>
        </authorList>
    </citation>
    <scope>NUCLEOTIDE SEQUENCE [LARGE SCALE GENOMIC DNA]</scope>
    <source>
        <strain evidence="13 14">B8441</strain>
    </source>
</reference>
<feature type="domain" description="Concentrative nucleoside transporter N-terminal" evidence="9">
    <location>
        <begin position="170"/>
        <end position="241"/>
    </location>
</feature>
<dbReference type="InterPro" id="IPR008276">
    <property type="entry name" value="C_nuclsd_transpt"/>
</dbReference>
<feature type="region of interest" description="Disordered" evidence="7">
    <location>
        <begin position="1"/>
        <end position="38"/>
    </location>
</feature>
<dbReference type="Proteomes" id="UP000230249">
    <property type="component" value="Unassembled WGS sequence"/>
</dbReference>
<evidence type="ECO:0000313" key="13">
    <source>
        <dbReference type="EMBL" id="PIS51375.1"/>
    </source>
</evidence>
<accession>A0A2H0ZL64</accession>
<dbReference type="Pfam" id="PF07662">
    <property type="entry name" value="Nucleos_tra2_C"/>
    <property type="match status" value="1"/>
</dbReference>
<feature type="transmembrane region" description="Helical" evidence="8">
    <location>
        <begin position="88"/>
        <end position="110"/>
    </location>
</feature>
<evidence type="ECO:0000259" key="9">
    <source>
        <dbReference type="Pfam" id="PF01773"/>
    </source>
</evidence>
<dbReference type="VEuPathDB" id="FungiDB:B9J08_002954"/>
<feature type="transmembrane region" description="Helical" evidence="8">
    <location>
        <begin position="54"/>
        <end position="76"/>
    </location>
</feature>
<dbReference type="EMBL" id="PEKT02000007">
    <property type="protein sequence ID" value="PIS51375.1"/>
    <property type="molecule type" value="Genomic_DNA"/>
</dbReference>
<evidence type="ECO:0000313" key="14">
    <source>
        <dbReference type="Proteomes" id="UP000230249"/>
    </source>
</evidence>
<dbReference type="InterPro" id="IPR011642">
    <property type="entry name" value="Gate_dom"/>
</dbReference>
<keyword evidence="3" id="KW-1003">Cell membrane</keyword>
<dbReference type="OMA" id="IVWHTVI"/>
<gene>
    <name evidence="13" type="ORF">B9J08_002954</name>
    <name evidence="12" type="ORF">B9J08_00812</name>
</gene>
<keyword evidence="14" id="KW-1185">Reference proteome</keyword>
<dbReference type="GO" id="GO:0015293">
    <property type="term" value="F:symporter activity"/>
    <property type="evidence" value="ECO:0007669"/>
    <property type="project" value="TreeGrafter"/>
</dbReference>
<evidence type="ECO:0000256" key="7">
    <source>
        <dbReference type="SAM" id="MobiDB-lite"/>
    </source>
</evidence>
<proteinExistence type="inferred from homology"/>
<comment type="caution">
    <text evidence="13">The sequence shown here is derived from an EMBL/GenBank/DDBJ whole genome shotgun (WGS) entry which is preliminary data.</text>
</comment>
<comment type="similarity">
    <text evidence="2">Belongs to the concentrative nucleoside transporter (CNT) (TC 2.A.41) family.</text>
</comment>
<sequence>MSNIESRQSPRPEVTEEQKDGEIRFDDHSDPSISEKGSSSSLTKWQRLKARFPYWRLAVDILVGCFFTAWWLSIIIQDKHRHKWLIPTVLWGMLMVRLISWHCRILYIIYHHAAKVWNWATDIVYTRVLTTRPRRLLVGATITVGVVLLGTFVPEEIEFSKRKDRAISFCGVVVAIIGLYATSKNRSKIQWNAVIGGMLMQYIIALFVLRTKAGYDIFNFISFLARKLLGFAKDGVAFLTNAEVSQLGMFFFTVLPAVAFFVAFVHIFYYYGVIQWFIGKFAKFFFWTLRISGAEAITASASPFIGIGESAILIKDLLPFLTQAELHQVMTSGFSTISGAVLVGYIGLGLNAQALVSSCIMSIPGSIAVSKLRFPETEVPLSQGRVEFPEETDPNKKPRNVLQSFSEGATLGLYTAATMLVQCMCIIALVALINGILTWFGGFWNIKELTLDLIFGYIFYPATFFLGVPRDEILNISKLISVKFMQNEYVAYNMLVNEAPYNQLSDRGNLIATYALCGFANFGSMGITLGVLNTLSKGKRSSDISKEIWSALFSGLVSTMISAAVAGMVIHDLSGFDKN</sequence>
<dbReference type="EMBL" id="PEKT03000001">
    <property type="protein sequence ID" value="KAK8442481.1"/>
    <property type="molecule type" value="Genomic_DNA"/>
</dbReference>
<dbReference type="VEuPathDB" id="FungiDB:CJJ07_001127"/>
<feature type="transmembrane region" description="Helical" evidence="8">
    <location>
        <begin position="284"/>
        <end position="308"/>
    </location>
</feature>
<dbReference type="PANTHER" id="PTHR10590:SF4">
    <property type="entry name" value="SOLUTE CARRIER FAMILY 28 MEMBER 3"/>
    <property type="match status" value="1"/>
</dbReference>
<evidence type="ECO:0000256" key="1">
    <source>
        <dbReference type="ARBA" id="ARBA00004651"/>
    </source>
</evidence>
<dbReference type="GO" id="GO:0005886">
    <property type="term" value="C:plasma membrane"/>
    <property type="evidence" value="ECO:0007669"/>
    <property type="project" value="UniProtKB-SubCell"/>
</dbReference>
<dbReference type="VEuPathDB" id="FungiDB:CJI97_003027"/>
<dbReference type="VEuPathDB" id="FungiDB:CJI96_0000788"/>
<feature type="transmembrane region" description="Helical" evidence="8">
    <location>
        <begin position="136"/>
        <end position="154"/>
    </location>
</feature>
<evidence type="ECO:0000256" key="6">
    <source>
        <dbReference type="ARBA" id="ARBA00023136"/>
    </source>
</evidence>
<evidence type="ECO:0000256" key="3">
    <source>
        <dbReference type="ARBA" id="ARBA00022475"/>
    </source>
</evidence>
<dbReference type="STRING" id="498019.A0A2H0ZL64"/>
<reference evidence="12 14" key="3">
    <citation type="journal article" date="2018" name="Nat. Commun.">
        <title>Genomic insights into multidrug-resistance, mating and virulence in Candida auris and related emerging species.</title>
        <authorList>
            <person name="Munoz J.F."/>
            <person name="Gade L."/>
            <person name="Chow N.A."/>
            <person name="Loparev V.N."/>
            <person name="Juieng P."/>
            <person name="Berkow E.L."/>
            <person name="Farrer R.A."/>
            <person name="Litvintseva A.P."/>
            <person name="Cuomo C.A."/>
        </authorList>
    </citation>
    <scope>GENOME REANNOTATION</scope>
    <source>
        <strain evidence="12 14">B8441</strain>
    </source>
</reference>
<evidence type="ECO:0000256" key="8">
    <source>
        <dbReference type="SAM" id="Phobius"/>
    </source>
</evidence>
<evidence type="ECO:0000256" key="2">
    <source>
        <dbReference type="ARBA" id="ARBA00009033"/>
    </source>
</evidence>
<feature type="transmembrane region" description="Helical" evidence="8">
    <location>
        <begin position="166"/>
        <end position="183"/>
    </location>
</feature>
<feature type="domain" description="Concentrative nucleoside transporter C-terminal" evidence="10">
    <location>
        <begin position="355"/>
        <end position="567"/>
    </location>
</feature>
<evidence type="ECO:0000259" key="11">
    <source>
        <dbReference type="Pfam" id="PF07670"/>
    </source>
</evidence>
<dbReference type="Pfam" id="PF01773">
    <property type="entry name" value="Nucleos_tra2_N"/>
    <property type="match status" value="1"/>
</dbReference>
<feature type="transmembrane region" description="Helical" evidence="8">
    <location>
        <begin position="189"/>
        <end position="209"/>
    </location>
</feature>